<keyword evidence="2" id="KW-1185">Reference proteome</keyword>
<reference evidence="1" key="1">
    <citation type="submission" date="2023-03" db="EMBL/GenBank/DDBJ databases">
        <title>Chromosome-level genomes of two armyworms, Mythimna separata and Mythimna loreyi, provide insights into the biosynthesis and reception of sex pheromones.</title>
        <authorList>
            <person name="Zhao H."/>
        </authorList>
    </citation>
    <scope>NUCLEOTIDE SEQUENCE</scope>
    <source>
        <strain evidence="1">BeijingLab</strain>
    </source>
</reference>
<comment type="caution">
    <text evidence="1">The sequence shown here is derived from an EMBL/GenBank/DDBJ whole genome shotgun (WGS) entry which is preliminary data.</text>
</comment>
<dbReference type="EMBL" id="CM056777">
    <property type="protein sequence ID" value="KAJ8737746.1"/>
    <property type="molecule type" value="Genomic_DNA"/>
</dbReference>
<proteinExistence type="predicted"/>
<sequence length="785" mass="90825">MVTEWLKTLDYEDAENMIVYITSLHFCKMSSRHFRKRDKQNNLPPPPDDSDDDYQPLYVKTTGLSKYAGLEVSSSSHSEHGSERSEEEVQDNPSVQPKSTGAKKKTFKKKGKGKARVSDDGLDEVERSVKEVNDILGSPPPAEPVPEKPYNQALEVLTIDPKHLNVANEIRKLFGPDEAQTKRGRTQNRALLLKRVLIHPDTKTPVYEFNNYGLSMMKYKDKENRMYFVFNHSEAYQKMHRNFLRRLAFAQRSGDILRYFDEARQKMHIEALLEISDRLFRLEENGVANEIVENVVTFLQYVAHPLFILSQNNVRLDYKFMENRPFHVAMLKYVYLLTNRACHRTALEIAKMLLLIDPNDPLAILSIIDVLALRAREHEWLIDTIKYFDRQREACLLFNIMYSNSLAHYHVAQKNKLDLAEADRLIRDAILAFPNVFMKILEFSHVTKEELTKHEIFKPDPQPRSSGALEPFLIYAMMTFPRWNEPEVMKWLLRNATELCAAYDTDAKIRDSAKCWNISRYSLYKVWPKEYLRHISILSSMSKLIIDTPLFFNRATCAWDPLLDKSVNRYSYSYEYEPNRSASTPGFPAAGAAGGAAADAESPVHSNRMRNAYYRMITEVAAQTGCYPFMYLTDEEARELNAAQLVDTPFVGPQVLENRDLVFLPPEMNETEPRRTHPNGTLFSLQEQPTFVPGFNITIADWNVEFMYPDWGKINSKLFQKNQPMPCRDWAFDDNDEEFDDYDYADDEENFARDDRDMARALATKGPGPDDEQEDEEEGLPTNAN</sequence>
<evidence type="ECO:0000313" key="2">
    <source>
        <dbReference type="Proteomes" id="UP001231649"/>
    </source>
</evidence>
<name>A0ACC2RC66_9NEOP</name>
<protein>
    <submittedName>
        <fullName evidence="1">Uncharacterized protein</fullName>
    </submittedName>
</protein>
<dbReference type="Proteomes" id="UP001231649">
    <property type="component" value="Chromosome 1"/>
</dbReference>
<accession>A0ACC2RC66</accession>
<evidence type="ECO:0000313" key="1">
    <source>
        <dbReference type="EMBL" id="KAJ8737746.1"/>
    </source>
</evidence>
<organism evidence="1 2">
    <name type="scientific">Mythimna loreyi</name>
    <dbReference type="NCBI Taxonomy" id="667449"/>
    <lineage>
        <taxon>Eukaryota</taxon>
        <taxon>Metazoa</taxon>
        <taxon>Ecdysozoa</taxon>
        <taxon>Arthropoda</taxon>
        <taxon>Hexapoda</taxon>
        <taxon>Insecta</taxon>
        <taxon>Pterygota</taxon>
        <taxon>Neoptera</taxon>
        <taxon>Endopterygota</taxon>
        <taxon>Lepidoptera</taxon>
        <taxon>Glossata</taxon>
        <taxon>Ditrysia</taxon>
        <taxon>Noctuoidea</taxon>
        <taxon>Noctuidae</taxon>
        <taxon>Noctuinae</taxon>
        <taxon>Hadenini</taxon>
        <taxon>Mythimna</taxon>
    </lineage>
</organism>
<gene>
    <name evidence="1" type="ORF">PYW08_000341</name>
</gene>